<dbReference type="PROSITE" id="PS50102">
    <property type="entry name" value="RRM"/>
    <property type="match status" value="1"/>
</dbReference>
<dbReference type="Gene3D" id="6.10.250.1770">
    <property type="match status" value="1"/>
</dbReference>
<dbReference type="RefSeq" id="XP_025377389.1">
    <property type="nucleotide sequence ID" value="XM_025517850.1"/>
</dbReference>
<comment type="similarity">
    <text evidence="1">Belongs to the RRP7 family.</text>
</comment>
<feature type="region of interest" description="Disordered" evidence="3">
    <location>
        <begin position="323"/>
        <end position="351"/>
    </location>
</feature>
<feature type="domain" description="RRM" evidence="4">
    <location>
        <begin position="39"/>
        <end position="116"/>
    </location>
</feature>
<dbReference type="GO" id="GO:0000028">
    <property type="term" value="P:ribosomal small subunit assembly"/>
    <property type="evidence" value="ECO:0007669"/>
    <property type="project" value="TreeGrafter"/>
</dbReference>
<dbReference type="SUPFAM" id="SSF54928">
    <property type="entry name" value="RNA-binding domain, RBD"/>
    <property type="match status" value="1"/>
</dbReference>
<dbReference type="Pfam" id="PF00076">
    <property type="entry name" value="RRM_1"/>
    <property type="match status" value="1"/>
</dbReference>
<dbReference type="OrthoDB" id="5390at2759"/>
<gene>
    <name evidence="5" type="ORF">FA10DRAFT_107224</name>
</gene>
<keyword evidence="2" id="KW-0694">RNA-binding</keyword>
<feature type="compositionally biased region" description="Acidic residues" evidence="3">
    <location>
        <begin position="82"/>
        <end position="99"/>
    </location>
</feature>
<accession>A0A316YLW4</accession>
<proteinExistence type="inferred from homology"/>
<dbReference type="GO" id="GO:0006364">
    <property type="term" value="P:rRNA processing"/>
    <property type="evidence" value="ECO:0007669"/>
    <property type="project" value="TreeGrafter"/>
</dbReference>
<dbReference type="GO" id="GO:0032545">
    <property type="term" value="C:CURI complex"/>
    <property type="evidence" value="ECO:0007669"/>
    <property type="project" value="TreeGrafter"/>
</dbReference>
<dbReference type="GO" id="GO:0003723">
    <property type="term" value="F:RNA binding"/>
    <property type="evidence" value="ECO:0007669"/>
    <property type="project" value="UniProtKB-UniRule"/>
</dbReference>
<sequence length="351" mass="39631">MGNNKRASSSKEQLISGFRALKVGQHYVYLRKHAGDEGRTLFVVNLPPDTTDRHLRALFSRAGQIQKVSFWQDKRKRSEGHGEEEEEEDEDEEEEDENEEYRGAEGKKVRAPAVVPLPPLDPRHPHELLTTGTSAHVTFLDDSSLQRALAMSEVRSWPDPFEGVVQAQQDLDGADGSDQKKKRKRAAHATAQQAMAESMSAGPPPLGLQFLLARQRSLRPPPASIKAHADSVVARYEFLRANPKPKKSAIKGVTVGPDGELLDEDGFTIVQRGGKYGRTAEVGGSASVRVAREHAQDGEPKKKKKKLEMEDFYRFQRKEQKKEELAKMRQKFQEDREKVRKLKESRNFKPF</sequence>
<evidence type="ECO:0000256" key="1">
    <source>
        <dbReference type="ARBA" id="ARBA00006110"/>
    </source>
</evidence>
<keyword evidence="6" id="KW-1185">Reference proteome</keyword>
<organism evidence="5 6">
    <name type="scientific">Acaromyces ingoldii</name>
    <dbReference type="NCBI Taxonomy" id="215250"/>
    <lineage>
        <taxon>Eukaryota</taxon>
        <taxon>Fungi</taxon>
        <taxon>Dikarya</taxon>
        <taxon>Basidiomycota</taxon>
        <taxon>Ustilaginomycotina</taxon>
        <taxon>Exobasidiomycetes</taxon>
        <taxon>Exobasidiales</taxon>
        <taxon>Cryptobasidiaceae</taxon>
        <taxon>Acaromyces</taxon>
    </lineage>
</organism>
<dbReference type="InterPro" id="IPR040446">
    <property type="entry name" value="RRP7"/>
</dbReference>
<dbReference type="PANTHER" id="PTHR13191">
    <property type="entry name" value="RIBOSOMAL RNA PROCESSING PROTEIN 7-RELATED"/>
    <property type="match status" value="1"/>
</dbReference>
<reference evidence="5" key="1">
    <citation type="journal article" date="2018" name="Mol. Biol. Evol.">
        <title>Broad Genomic Sampling Reveals a Smut Pathogenic Ancestry of the Fungal Clade Ustilaginomycotina.</title>
        <authorList>
            <person name="Kijpornyongpan T."/>
            <person name="Mondo S.J."/>
            <person name="Barry K."/>
            <person name="Sandor L."/>
            <person name="Lee J."/>
            <person name="Lipzen A."/>
            <person name="Pangilinan J."/>
            <person name="LaButti K."/>
            <person name="Hainaut M."/>
            <person name="Henrissat B."/>
            <person name="Grigoriev I.V."/>
            <person name="Spatafora J.W."/>
            <person name="Aime M.C."/>
        </authorList>
    </citation>
    <scope>NUCLEOTIDE SEQUENCE [LARGE SCALE GENOMIC DNA]</scope>
    <source>
        <strain evidence="5">MCA 4198</strain>
    </source>
</reference>
<dbReference type="InterPro" id="IPR024326">
    <property type="entry name" value="RRP7_C"/>
</dbReference>
<evidence type="ECO:0000313" key="5">
    <source>
        <dbReference type="EMBL" id="PWN90191.1"/>
    </source>
</evidence>
<dbReference type="InParanoid" id="A0A316YLW4"/>
<dbReference type="EMBL" id="KZ819636">
    <property type="protein sequence ID" value="PWN90191.1"/>
    <property type="molecule type" value="Genomic_DNA"/>
</dbReference>
<dbReference type="GeneID" id="37039766"/>
<dbReference type="Pfam" id="PF12923">
    <property type="entry name" value="RRP7"/>
    <property type="match status" value="1"/>
</dbReference>
<dbReference type="AlphaFoldDB" id="A0A316YLW4"/>
<dbReference type="STRING" id="215250.A0A316YLW4"/>
<dbReference type="Gene3D" id="3.30.70.330">
    <property type="match status" value="1"/>
</dbReference>
<dbReference type="InterPro" id="IPR035979">
    <property type="entry name" value="RBD_domain_sf"/>
</dbReference>
<evidence type="ECO:0000259" key="4">
    <source>
        <dbReference type="PROSITE" id="PS50102"/>
    </source>
</evidence>
<evidence type="ECO:0000313" key="6">
    <source>
        <dbReference type="Proteomes" id="UP000245768"/>
    </source>
</evidence>
<evidence type="ECO:0000256" key="3">
    <source>
        <dbReference type="SAM" id="MobiDB-lite"/>
    </source>
</evidence>
<dbReference type="GO" id="GO:0034456">
    <property type="term" value="C:UTP-C complex"/>
    <property type="evidence" value="ECO:0007669"/>
    <property type="project" value="TreeGrafter"/>
</dbReference>
<dbReference type="InterPro" id="IPR000504">
    <property type="entry name" value="RRM_dom"/>
</dbReference>
<dbReference type="InterPro" id="IPR012677">
    <property type="entry name" value="Nucleotide-bd_a/b_plait_sf"/>
</dbReference>
<dbReference type="Proteomes" id="UP000245768">
    <property type="component" value="Unassembled WGS sequence"/>
</dbReference>
<name>A0A316YLW4_9BASI</name>
<feature type="region of interest" description="Disordered" evidence="3">
    <location>
        <begin position="171"/>
        <end position="203"/>
    </location>
</feature>
<evidence type="ECO:0000256" key="2">
    <source>
        <dbReference type="PROSITE-ProRule" id="PRU00176"/>
    </source>
</evidence>
<feature type="region of interest" description="Disordered" evidence="3">
    <location>
        <begin position="72"/>
        <end position="123"/>
    </location>
</feature>
<protein>
    <recommendedName>
        <fullName evidence="4">RRM domain-containing protein</fullName>
    </recommendedName>
</protein>
<dbReference type="PANTHER" id="PTHR13191:SF0">
    <property type="entry name" value="RIBOSOMAL RNA-PROCESSING PROTEIN 7 HOMOLOG A-RELATED"/>
    <property type="match status" value="1"/>
</dbReference>